<keyword evidence="3 5" id="KW-1133">Transmembrane helix</keyword>
<dbReference type="PANTHER" id="PTHR37451">
    <property type="entry name" value="MARVEL DOMAIN"/>
    <property type="match status" value="1"/>
</dbReference>
<keyword evidence="2 5" id="KW-0812">Transmembrane</keyword>
<proteinExistence type="predicted"/>
<evidence type="ECO:0000256" key="5">
    <source>
        <dbReference type="SAM" id="Phobius"/>
    </source>
</evidence>
<dbReference type="OrthoDB" id="2117453at2759"/>
<dbReference type="RefSeq" id="XP_046120265.1">
    <property type="nucleotide sequence ID" value="XM_046264800.1"/>
</dbReference>
<dbReference type="EMBL" id="MU251248">
    <property type="protein sequence ID" value="KAG9256341.1"/>
    <property type="molecule type" value="Genomic_DNA"/>
</dbReference>
<comment type="caution">
    <text evidence="7">The sequence shown here is derived from an EMBL/GenBank/DDBJ whole genome shotgun (WGS) entry which is preliminary data.</text>
</comment>
<gene>
    <name evidence="7" type="ORF">F5Z01DRAFT_672336</name>
</gene>
<dbReference type="PANTHER" id="PTHR37451:SF5">
    <property type="entry name" value="MARVEL DOMAIN-CONTAINING PROTEIN"/>
    <property type="match status" value="1"/>
</dbReference>
<dbReference type="GeneID" id="70295703"/>
<evidence type="ECO:0000256" key="1">
    <source>
        <dbReference type="ARBA" id="ARBA00004141"/>
    </source>
</evidence>
<protein>
    <recommendedName>
        <fullName evidence="6">MARVEL domain-containing protein</fullName>
    </recommendedName>
</protein>
<feature type="transmembrane region" description="Helical" evidence="5">
    <location>
        <begin position="82"/>
        <end position="104"/>
    </location>
</feature>
<keyword evidence="8" id="KW-1185">Reference proteome</keyword>
<dbReference type="Proteomes" id="UP000887229">
    <property type="component" value="Unassembled WGS sequence"/>
</dbReference>
<keyword evidence="4 5" id="KW-0472">Membrane</keyword>
<organism evidence="7 8">
    <name type="scientific">Emericellopsis atlantica</name>
    <dbReference type="NCBI Taxonomy" id="2614577"/>
    <lineage>
        <taxon>Eukaryota</taxon>
        <taxon>Fungi</taxon>
        <taxon>Dikarya</taxon>
        <taxon>Ascomycota</taxon>
        <taxon>Pezizomycotina</taxon>
        <taxon>Sordariomycetes</taxon>
        <taxon>Hypocreomycetidae</taxon>
        <taxon>Hypocreales</taxon>
        <taxon>Bionectriaceae</taxon>
        <taxon>Emericellopsis</taxon>
    </lineage>
</organism>
<dbReference type="GO" id="GO:0016020">
    <property type="term" value="C:membrane"/>
    <property type="evidence" value="ECO:0007669"/>
    <property type="project" value="UniProtKB-SubCell"/>
</dbReference>
<evidence type="ECO:0000256" key="3">
    <source>
        <dbReference type="ARBA" id="ARBA00022989"/>
    </source>
</evidence>
<dbReference type="Pfam" id="PF01284">
    <property type="entry name" value="MARVEL"/>
    <property type="match status" value="1"/>
</dbReference>
<feature type="transmembrane region" description="Helical" evidence="5">
    <location>
        <begin position="12"/>
        <end position="31"/>
    </location>
</feature>
<evidence type="ECO:0000259" key="6">
    <source>
        <dbReference type="Pfam" id="PF01284"/>
    </source>
</evidence>
<sequence>MASWALTALRTLQGLAAITNIVLSGLVINWYMLRTSMGAPSSFNFLMFAPIFSVLSIAYLVLGPRCLPVRWTHPYALLGVEAINTIFYFAGFIALAVFLSALLFCNGTVCAVGRATSVVAAAEFITWMGSTLIRAKEMIMAGDGFQAETDADSSSQGEQQMRQV</sequence>
<comment type="subcellular location">
    <subcellularLocation>
        <location evidence="1">Membrane</location>
        <topology evidence="1">Multi-pass membrane protein</topology>
    </subcellularLocation>
</comment>
<accession>A0A9P7ZR73</accession>
<evidence type="ECO:0000313" key="7">
    <source>
        <dbReference type="EMBL" id="KAG9256341.1"/>
    </source>
</evidence>
<feature type="domain" description="MARVEL" evidence="6">
    <location>
        <begin position="6"/>
        <end position="132"/>
    </location>
</feature>
<evidence type="ECO:0000256" key="4">
    <source>
        <dbReference type="ARBA" id="ARBA00023136"/>
    </source>
</evidence>
<dbReference type="InterPro" id="IPR008253">
    <property type="entry name" value="Marvel"/>
</dbReference>
<evidence type="ECO:0000256" key="2">
    <source>
        <dbReference type="ARBA" id="ARBA00022692"/>
    </source>
</evidence>
<reference evidence="7" key="1">
    <citation type="journal article" date="2021" name="IMA Fungus">
        <title>Genomic characterization of three marine fungi, including Emericellopsis atlantica sp. nov. with signatures of a generalist lifestyle and marine biomass degradation.</title>
        <authorList>
            <person name="Hagestad O.C."/>
            <person name="Hou L."/>
            <person name="Andersen J.H."/>
            <person name="Hansen E.H."/>
            <person name="Altermark B."/>
            <person name="Li C."/>
            <person name="Kuhnert E."/>
            <person name="Cox R.J."/>
            <person name="Crous P.W."/>
            <person name="Spatafora J.W."/>
            <person name="Lail K."/>
            <person name="Amirebrahimi M."/>
            <person name="Lipzen A."/>
            <person name="Pangilinan J."/>
            <person name="Andreopoulos W."/>
            <person name="Hayes R.D."/>
            <person name="Ng V."/>
            <person name="Grigoriev I.V."/>
            <person name="Jackson S.A."/>
            <person name="Sutton T.D.S."/>
            <person name="Dobson A.D.W."/>
            <person name="Rama T."/>
        </authorList>
    </citation>
    <scope>NUCLEOTIDE SEQUENCE</scope>
    <source>
        <strain evidence="7">TS7</strain>
    </source>
</reference>
<dbReference type="AlphaFoldDB" id="A0A9P7ZR73"/>
<evidence type="ECO:0000313" key="8">
    <source>
        <dbReference type="Proteomes" id="UP000887229"/>
    </source>
</evidence>
<name>A0A9P7ZR73_9HYPO</name>
<feature type="transmembrane region" description="Helical" evidence="5">
    <location>
        <begin position="43"/>
        <end position="62"/>
    </location>
</feature>